<comment type="caution">
    <text evidence="14">The sequence shown here is derived from an EMBL/GenBank/DDBJ whole genome shotgun (WGS) entry which is preliminary data.</text>
</comment>
<keyword evidence="3" id="KW-0732">Signal</keyword>
<evidence type="ECO:0000256" key="5">
    <source>
        <dbReference type="ARBA" id="ARBA00022889"/>
    </source>
</evidence>
<dbReference type="SUPFAM" id="SSF48726">
    <property type="entry name" value="Immunoglobulin"/>
    <property type="match status" value="1"/>
</dbReference>
<feature type="domain" description="Fibronectin type-III" evidence="13">
    <location>
        <begin position="387"/>
        <end position="483"/>
    </location>
</feature>
<dbReference type="EMBL" id="JAHRIP010000950">
    <property type="protein sequence ID" value="MEQ2279914.1"/>
    <property type="molecule type" value="Genomic_DNA"/>
</dbReference>
<dbReference type="PRINTS" id="PR00014">
    <property type="entry name" value="FNTYPEIII"/>
</dbReference>
<feature type="non-terminal residue" evidence="14">
    <location>
        <position position="1"/>
    </location>
</feature>
<keyword evidence="9" id="KW-0393">Immunoglobulin domain</keyword>
<dbReference type="CDD" id="cd00096">
    <property type="entry name" value="Ig"/>
    <property type="match status" value="1"/>
</dbReference>
<evidence type="ECO:0000256" key="3">
    <source>
        <dbReference type="ARBA" id="ARBA00022729"/>
    </source>
</evidence>
<dbReference type="SUPFAM" id="SSF49265">
    <property type="entry name" value="Fibronectin type III"/>
    <property type="match status" value="2"/>
</dbReference>
<dbReference type="InterPro" id="IPR003599">
    <property type="entry name" value="Ig_sub"/>
</dbReference>
<dbReference type="Pfam" id="PF25059">
    <property type="entry name" value="FN3_DSCAM-DSCAML_C"/>
    <property type="match status" value="1"/>
</dbReference>
<feature type="domain" description="Fibronectin type-III" evidence="13">
    <location>
        <begin position="4"/>
        <end position="100"/>
    </location>
</feature>
<dbReference type="InterPro" id="IPR056754">
    <property type="entry name" value="DSCAM/DSCAML_C"/>
</dbReference>
<dbReference type="CDD" id="cd00063">
    <property type="entry name" value="FN3"/>
    <property type="match status" value="4"/>
</dbReference>
<evidence type="ECO:0000256" key="2">
    <source>
        <dbReference type="ARBA" id="ARBA00022692"/>
    </source>
</evidence>
<sequence>PSRPPENVQAVAASPEVISLSWLTPPKDALNGNLLGFRVIYWANLPDGELGDIRNVTTSKPSLELDGLEKYTNYSIQVLAFTRAGDGVRSEQIYTRTKEDVPGPPAGVKAAAASNSVVFVSWLPPLKVNGIIRKYTVFCSNPHPTVSSEFEAAPDVFFYRIPNLSRNRQYSVWVVAVTAAGRGNGSEIITVKPIAEAPARILTFNRTVTTPWMRDIVLPCKAVGDPSPTIKWLKEINGTPAPVVIDSRRSVHGNGSLVIRTVKAEDSGNYTCVASNSFGSDKIILNLQVQVPPDQPRLTVTKTTTTSITLSWIPGDNGGSSIRGYILQYSEDNSEQWGNFAISPSERSYRLENLKCGTWYKFTLTAQNAVGPGRISEIIEAKTHGKEPQYSKEQELFTSINATRVKLNLNGWNNGGCPITSFTLEYRAVDSPTWTTAQRTSLTKSYILYDLQEATWYELQMKVSNSAGYAEKRIKFATLSYDGSTIAPLVKAPNVSEDTSGGGEGLKMMVTISSVLVGIIVISIGLLVLRRRRREQRLKRLRDAKSLAEMLMSKNTRPTEPINKQQQTLRMHIDIPRAQLLIEERDTMETVDDRSTVLLTDNDFGETQKQKSSTVTHTVHYQSLSQATGPLVDVSDARPGTSKSNPTARRTAKAGPAARNRYASQWTLNRPHPPVSSHTLSTDWRLPTPRVAGSVDKESDSYSVSPSQDTGGELVHLPPYLRMDFLLNRGMSCSGTSRGTAGGERAAMGQTCLEPQKSRSLKRPSRMAPPTPTEAPQASRDPVAQWQPGSAATLPHREGSELAQAAKLSTSQESLLDSRGHLKQSSNPYAKSYTLV</sequence>
<dbReference type="Proteomes" id="UP001469553">
    <property type="component" value="Unassembled WGS sequence"/>
</dbReference>
<keyword evidence="4" id="KW-0677">Repeat</keyword>
<feature type="region of interest" description="Disordered" evidence="10">
    <location>
        <begin position="735"/>
        <end position="836"/>
    </location>
</feature>
<evidence type="ECO:0000256" key="4">
    <source>
        <dbReference type="ARBA" id="ARBA00022737"/>
    </source>
</evidence>
<dbReference type="InterPro" id="IPR003598">
    <property type="entry name" value="Ig_sub2"/>
</dbReference>
<keyword evidence="15" id="KW-1185">Reference proteome</keyword>
<dbReference type="InterPro" id="IPR007110">
    <property type="entry name" value="Ig-like_dom"/>
</dbReference>
<evidence type="ECO:0000259" key="12">
    <source>
        <dbReference type="PROSITE" id="PS50835"/>
    </source>
</evidence>
<dbReference type="InterPro" id="IPR050964">
    <property type="entry name" value="Striated_Muscle_Regulatory"/>
</dbReference>
<dbReference type="SMART" id="SM00060">
    <property type="entry name" value="FN3"/>
    <property type="match status" value="4"/>
</dbReference>
<evidence type="ECO:0000256" key="8">
    <source>
        <dbReference type="ARBA" id="ARBA00023157"/>
    </source>
</evidence>
<evidence type="ECO:0000256" key="9">
    <source>
        <dbReference type="ARBA" id="ARBA00023319"/>
    </source>
</evidence>
<dbReference type="PANTHER" id="PTHR13817">
    <property type="entry name" value="TITIN"/>
    <property type="match status" value="1"/>
</dbReference>
<feature type="region of interest" description="Disordered" evidence="10">
    <location>
        <begin position="626"/>
        <end position="715"/>
    </location>
</feature>
<dbReference type="InterPro" id="IPR036179">
    <property type="entry name" value="Ig-like_dom_sf"/>
</dbReference>
<evidence type="ECO:0000256" key="1">
    <source>
        <dbReference type="ARBA" id="ARBA00004167"/>
    </source>
</evidence>
<dbReference type="PANTHER" id="PTHR13817:SF73">
    <property type="entry name" value="FIBRONECTIN TYPE-III DOMAIN-CONTAINING PROTEIN"/>
    <property type="match status" value="1"/>
</dbReference>
<dbReference type="InterPro" id="IPR013783">
    <property type="entry name" value="Ig-like_fold"/>
</dbReference>
<dbReference type="SMART" id="SM00408">
    <property type="entry name" value="IGc2"/>
    <property type="match status" value="1"/>
</dbReference>
<dbReference type="PROSITE" id="PS50853">
    <property type="entry name" value="FN3"/>
    <property type="match status" value="4"/>
</dbReference>
<feature type="domain" description="Fibronectin type-III" evidence="13">
    <location>
        <begin position="292"/>
        <end position="386"/>
    </location>
</feature>
<organism evidence="14 15">
    <name type="scientific">Ameca splendens</name>
    <dbReference type="NCBI Taxonomy" id="208324"/>
    <lineage>
        <taxon>Eukaryota</taxon>
        <taxon>Metazoa</taxon>
        <taxon>Chordata</taxon>
        <taxon>Craniata</taxon>
        <taxon>Vertebrata</taxon>
        <taxon>Euteleostomi</taxon>
        <taxon>Actinopterygii</taxon>
        <taxon>Neopterygii</taxon>
        <taxon>Teleostei</taxon>
        <taxon>Neoteleostei</taxon>
        <taxon>Acanthomorphata</taxon>
        <taxon>Ovalentaria</taxon>
        <taxon>Atherinomorphae</taxon>
        <taxon>Cyprinodontiformes</taxon>
        <taxon>Goodeidae</taxon>
        <taxon>Ameca</taxon>
    </lineage>
</organism>
<keyword evidence="7 11" id="KW-0472">Membrane</keyword>
<evidence type="ECO:0000256" key="11">
    <source>
        <dbReference type="SAM" id="Phobius"/>
    </source>
</evidence>
<feature type="domain" description="Ig-like" evidence="12">
    <location>
        <begin position="198"/>
        <end position="290"/>
    </location>
</feature>
<accession>A0ABV0XEN2</accession>
<evidence type="ECO:0000256" key="10">
    <source>
        <dbReference type="SAM" id="MobiDB-lite"/>
    </source>
</evidence>
<evidence type="ECO:0000313" key="15">
    <source>
        <dbReference type="Proteomes" id="UP001469553"/>
    </source>
</evidence>
<feature type="domain" description="Fibronectin type-III" evidence="13">
    <location>
        <begin position="104"/>
        <end position="197"/>
    </location>
</feature>
<dbReference type="InterPro" id="IPR003961">
    <property type="entry name" value="FN3_dom"/>
</dbReference>
<proteinExistence type="predicted"/>
<evidence type="ECO:0000313" key="14">
    <source>
        <dbReference type="EMBL" id="MEQ2279914.1"/>
    </source>
</evidence>
<reference evidence="14 15" key="1">
    <citation type="submission" date="2021-06" db="EMBL/GenBank/DDBJ databases">
        <authorList>
            <person name="Palmer J.M."/>
        </authorList>
    </citation>
    <scope>NUCLEOTIDE SEQUENCE [LARGE SCALE GENOMIC DNA]</scope>
    <source>
        <strain evidence="14 15">AS_MEX2019</strain>
        <tissue evidence="14">Muscle</tissue>
    </source>
</reference>
<dbReference type="Pfam" id="PF13927">
    <property type="entry name" value="Ig_3"/>
    <property type="match status" value="1"/>
</dbReference>
<dbReference type="Gene3D" id="2.60.40.10">
    <property type="entry name" value="Immunoglobulins"/>
    <property type="match status" value="5"/>
</dbReference>
<evidence type="ECO:0008006" key="16">
    <source>
        <dbReference type="Google" id="ProtNLM"/>
    </source>
</evidence>
<feature type="compositionally biased region" description="Polar residues" evidence="10">
    <location>
        <begin position="823"/>
        <end position="836"/>
    </location>
</feature>
<dbReference type="InterPro" id="IPR036116">
    <property type="entry name" value="FN3_sf"/>
</dbReference>
<keyword evidence="8" id="KW-1015">Disulfide bond</keyword>
<keyword evidence="2 11" id="KW-0812">Transmembrane</keyword>
<evidence type="ECO:0000256" key="7">
    <source>
        <dbReference type="ARBA" id="ARBA00023136"/>
    </source>
</evidence>
<evidence type="ECO:0000256" key="6">
    <source>
        <dbReference type="ARBA" id="ARBA00022989"/>
    </source>
</evidence>
<protein>
    <recommendedName>
        <fullName evidence="16">Down syndrome cell adhesion molecule</fullName>
    </recommendedName>
</protein>
<name>A0ABV0XEN2_9TELE</name>
<comment type="subcellular location">
    <subcellularLocation>
        <location evidence="1">Membrane</location>
        <topology evidence="1">Single-pass membrane protein</topology>
    </subcellularLocation>
</comment>
<dbReference type="Pfam" id="PF00041">
    <property type="entry name" value="fn3"/>
    <property type="match status" value="3"/>
</dbReference>
<keyword evidence="6 11" id="KW-1133">Transmembrane helix</keyword>
<feature type="transmembrane region" description="Helical" evidence="11">
    <location>
        <begin position="508"/>
        <end position="529"/>
    </location>
</feature>
<feature type="compositionally biased region" description="Polar residues" evidence="10">
    <location>
        <begin position="701"/>
        <end position="710"/>
    </location>
</feature>
<dbReference type="SMART" id="SM00409">
    <property type="entry name" value="IG"/>
    <property type="match status" value="1"/>
</dbReference>
<keyword evidence="5" id="KW-0130">Cell adhesion</keyword>
<evidence type="ECO:0000259" key="13">
    <source>
        <dbReference type="PROSITE" id="PS50853"/>
    </source>
</evidence>
<dbReference type="PROSITE" id="PS50835">
    <property type="entry name" value="IG_LIKE"/>
    <property type="match status" value="1"/>
</dbReference>
<gene>
    <name evidence="14" type="ORF">AMECASPLE_014148</name>
</gene>